<sequence length="150" mass="16415">MTASVQLPLDVVKIKELLPHRYPFLFLDRVVEFEAGARIVCIKNVSANEPYFEGHFPSRPVMPGVLLIEAMAQAGGVLSHLSRGTSYDNGLSYLVKVDGARFSRMVGPGDQVALEVKIKRAIRNMVLYEGIARVDGEEVAAAEILCAEAK</sequence>
<dbReference type="RefSeq" id="WP_220379280.1">
    <property type="nucleotide sequence ID" value="NZ_CP080544.1"/>
</dbReference>
<dbReference type="PANTHER" id="PTHR30272:SF1">
    <property type="entry name" value="3-HYDROXYACYL-[ACYL-CARRIER-PROTEIN] DEHYDRATASE"/>
    <property type="match status" value="1"/>
</dbReference>
<evidence type="ECO:0000256" key="6">
    <source>
        <dbReference type="ARBA" id="ARBA00023098"/>
    </source>
</evidence>
<evidence type="ECO:0000256" key="5">
    <source>
        <dbReference type="ARBA" id="ARBA00022556"/>
    </source>
</evidence>
<proteinExistence type="inferred from homology"/>
<comment type="similarity">
    <text evidence="2 9">Belongs to the thioester dehydratase family. FabZ subfamily.</text>
</comment>
<dbReference type="CDD" id="cd01288">
    <property type="entry name" value="FabZ"/>
    <property type="match status" value="1"/>
</dbReference>
<evidence type="ECO:0000256" key="8">
    <source>
        <dbReference type="ARBA" id="ARBA00025049"/>
    </source>
</evidence>
<keyword evidence="6 9" id="KW-0443">Lipid metabolism</keyword>
<keyword evidence="5 9" id="KW-0441">Lipid A biosynthesis</keyword>
<keyword evidence="11" id="KW-1185">Reference proteome</keyword>
<evidence type="ECO:0000256" key="1">
    <source>
        <dbReference type="ARBA" id="ARBA00004496"/>
    </source>
</evidence>
<evidence type="ECO:0000313" key="10">
    <source>
        <dbReference type="EMBL" id="QYR52495.1"/>
    </source>
</evidence>
<keyword evidence="3 9" id="KW-0963">Cytoplasm</keyword>
<comment type="function">
    <text evidence="8 9">Involved in unsaturated fatty acids biosynthesis. Catalyzes the dehydration of short chain beta-hydroxyacyl-ACPs and long chain saturated and unsaturated beta-hydroxyacyl-ACPs.</text>
</comment>
<dbReference type="InterPro" id="IPR029069">
    <property type="entry name" value="HotDog_dom_sf"/>
</dbReference>
<evidence type="ECO:0000256" key="2">
    <source>
        <dbReference type="ARBA" id="ARBA00009174"/>
    </source>
</evidence>
<dbReference type="NCBIfam" id="NF000582">
    <property type="entry name" value="PRK00006.1"/>
    <property type="match status" value="1"/>
</dbReference>
<feature type="active site" evidence="9">
    <location>
        <position position="55"/>
    </location>
</feature>
<dbReference type="EMBL" id="CP080544">
    <property type="protein sequence ID" value="QYR52495.1"/>
    <property type="molecule type" value="Genomic_DNA"/>
</dbReference>
<evidence type="ECO:0000256" key="7">
    <source>
        <dbReference type="ARBA" id="ARBA00023239"/>
    </source>
</evidence>
<dbReference type="EC" id="4.2.1.59" evidence="9"/>
<dbReference type="Pfam" id="PF07977">
    <property type="entry name" value="FabA"/>
    <property type="match status" value="1"/>
</dbReference>
<evidence type="ECO:0000313" key="11">
    <source>
        <dbReference type="Proteomes" id="UP000824755"/>
    </source>
</evidence>
<evidence type="ECO:0000256" key="3">
    <source>
        <dbReference type="ARBA" id="ARBA00022490"/>
    </source>
</evidence>
<keyword evidence="7 9" id="KW-0456">Lyase</keyword>
<dbReference type="InterPro" id="IPR013114">
    <property type="entry name" value="FabA_FabZ"/>
</dbReference>
<gene>
    <name evidence="9 10" type="primary">fabZ</name>
    <name evidence="10" type="ORF">H8L67_07815</name>
</gene>
<dbReference type="Proteomes" id="UP000824755">
    <property type="component" value="Chromosome"/>
</dbReference>
<protein>
    <recommendedName>
        <fullName evidence="9">3-hydroxyacyl-[acyl-carrier-protein] dehydratase FabZ</fullName>
        <ecNumber evidence="9">4.2.1.59</ecNumber>
    </recommendedName>
    <alternativeName>
        <fullName evidence="9">(3R)-hydroxymyristoyl-[acyl-carrier-protein] dehydratase</fullName>
        <shortName evidence="9">(3R)-hydroxymyristoyl-ACP dehydrase</shortName>
    </alternativeName>
    <alternativeName>
        <fullName evidence="9">Beta-hydroxyacyl-ACP dehydratase</fullName>
    </alternativeName>
</protein>
<comment type="subcellular location">
    <subcellularLocation>
        <location evidence="1 9">Cytoplasm</location>
    </subcellularLocation>
</comment>
<comment type="catalytic activity">
    <reaction evidence="9">
        <text>a (3R)-hydroxyacyl-[ACP] = a (2E)-enoyl-[ACP] + H2O</text>
        <dbReference type="Rhea" id="RHEA:13097"/>
        <dbReference type="Rhea" id="RHEA-COMP:9925"/>
        <dbReference type="Rhea" id="RHEA-COMP:9945"/>
        <dbReference type="ChEBI" id="CHEBI:15377"/>
        <dbReference type="ChEBI" id="CHEBI:78784"/>
        <dbReference type="ChEBI" id="CHEBI:78827"/>
        <dbReference type="EC" id="4.2.1.59"/>
    </reaction>
</comment>
<evidence type="ECO:0000256" key="9">
    <source>
        <dbReference type="HAMAP-Rule" id="MF_00406"/>
    </source>
</evidence>
<organism evidence="10 11">
    <name type="scientific">Lysobacter soyae</name>
    <dbReference type="NCBI Taxonomy" id="2764185"/>
    <lineage>
        <taxon>Bacteria</taxon>
        <taxon>Pseudomonadati</taxon>
        <taxon>Pseudomonadota</taxon>
        <taxon>Gammaproteobacteria</taxon>
        <taxon>Lysobacterales</taxon>
        <taxon>Lysobacteraceae</taxon>
        <taxon>Lysobacter</taxon>
    </lineage>
</organism>
<keyword evidence="4 9" id="KW-0444">Lipid biosynthesis</keyword>
<dbReference type="HAMAP" id="MF_00406">
    <property type="entry name" value="FabZ"/>
    <property type="match status" value="1"/>
</dbReference>
<dbReference type="NCBIfam" id="TIGR01750">
    <property type="entry name" value="fabZ"/>
    <property type="match status" value="1"/>
</dbReference>
<dbReference type="PANTHER" id="PTHR30272">
    <property type="entry name" value="3-HYDROXYACYL-[ACYL-CARRIER-PROTEIN] DEHYDRATASE"/>
    <property type="match status" value="1"/>
</dbReference>
<accession>A0ABX8WLI3</accession>
<dbReference type="Gene3D" id="3.10.129.10">
    <property type="entry name" value="Hotdog Thioesterase"/>
    <property type="match status" value="1"/>
</dbReference>
<evidence type="ECO:0000256" key="4">
    <source>
        <dbReference type="ARBA" id="ARBA00022516"/>
    </source>
</evidence>
<dbReference type="GO" id="GO:0019171">
    <property type="term" value="F:(3R)-hydroxyacyl-[acyl-carrier-protein] dehydratase activity"/>
    <property type="evidence" value="ECO:0007669"/>
    <property type="project" value="UniProtKB-EC"/>
</dbReference>
<dbReference type="InterPro" id="IPR010084">
    <property type="entry name" value="FabZ"/>
</dbReference>
<dbReference type="SUPFAM" id="SSF54637">
    <property type="entry name" value="Thioesterase/thiol ester dehydrase-isomerase"/>
    <property type="match status" value="1"/>
</dbReference>
<name>A0ABX8WLI3_9GAMM</name>
<reference evidence="10 11" key="1">
    <citation type="submission" date="2021-08" db="EMBL/GenBank/DDBJ databases">
        <title>Lysobacter sp. strain CJ11 Genome sequencing and assembly.</title>
        <authorList>
            <person name="Kim I."/>
        </authorList>
    </citation>
    <scope>NUCLEOTIDE SEQUENCE [LARGE SCALE GENOMIC DNA]</scope>
    <source>
        <strain evidence="10 11">CJ11</strain>
    </source>
</reference>